<feature type="compositionally biased region" description="Acidic residues" evidence="1">
    <location>
        <begin position="17"/>
        <end position="29"/>
    </location>
</feature>
<protein>
    <submittedName>
        <fullName evidence="2">Uncharacterized protein</fullName>
    </submittedName>
</protein>
<feature type="non-terminal residue" evidence="2">
    <location>
        <position position="88"/>
    </location>
</feature>
<accession>A0A0B7B308</accession>
<feature type="region of interest" description="Disordered" evidence="1">
    <location>
        <begin position="16"/>
        <end position="37"/>
    </location>
</feature>
<organism evidence="2">
    <name type="scientific">Arion vulgaris</name>
    <dbReference type="NCBI Taxonomy" id="1028688"/>
    <lineage>
        <taxon>Eukaryota</taxon>
        <taxon>Metazoa</taxon>
        <taxon>Spiralia</taxon>
        <taxon>Lophotrochozoa</taxon>
        <taxon>Mollusca</taxon>
        <taxon>Gastropoda</taxon>
        <taxon>Heterobranchia</taxon>
        <taxon>Euthyneura</taxon>
        <taxon>Panpulmonata</taxon>
        <taxon>Eupulmonata</taxon>
        <taxon>Stylommatophora</taxon>
        <taxon>Helicina</taxon>
        <taxon>Arionoidea</taxon>
        <taxon>Arionidae</taxon>
        <taxon>Arion</taxon>
    </lineage>
</organism>
<evidence type="ECO:0000256" key="1">
    <source>
        <dbReference type="SAM" id="MobiDB-lite"/>
    </source>
</evidence>
<sequence>DETKIPFIGTQIKLEPVEENNETNMSDEDLNLKQEQDYQSQTFKLEIEEDDDEKMKEFYCPTENHLPFNKQEYLHSEMTRDNKIESRM</sequence>
<reference evidence="2" key="1">
    <citation type="submission" date="2014-12" db="EMBL/GenBank/DDBJ databases">
        <title>Insight into the proteome of Arion vulgaris.</title>
        <authorList>
            <person name="Aradska J."/>
            <person name="Bulat T."/>
            <person name="Smidak R."/>
            <person name="Sarate P."/>
            <person name="Gangsoo J."/>
            <person name="Sialana F."/>
            <person name="Bilban M."/>
            <person name="Lubec G."/>
        </authorList>
    </citation>
    <scope>NUCLEOTIDE SEQUENCE</scope>
    <source>
        <tissue evidence="2">Skin</tissue>
    </source>
</reference>
<feature type="non-terminal residue" evidence="2">
    <location>
        <position position="1"/>
    </location>
</feature>
<name>A0A0B7B308_9EUPU</name>
<dbReference type="AlphaFoldDB" id="A0A0B7B308"/>
<dbReference type="EMBL" id="HACG01040392">
    <property type="protein sequence ID" value="CEK87257.1"/>
    <property type="molecule type" value="Transcribed_RNA"/>
</dbReference>
<gene>
    <name evidence="2" type="primary">ORF158241</name>
</gene>
<proteinExistence type="predicted"/>
<evidence type="ECO:0000313" key="2">
    <source>
        <dbReference type="EMBL" id="CEK87257.1"/>
    </source>
</evidence>